<protein>
    <submittedName>
        <fullName evidence="1">TraB family protein</fullName>
    </submittedName>
</protein>
<proteinExistence type="predicted"/>
<evidence type="ECO:0000313" key="1">
    <source>
        <dbReference type="EMBL" id="PXF59779.1"/>
    </source>
</evidence>
<comment type="caution">
    <text evidence="1">The sequence shown here is derived from an EMBL/GenBank/DDBJ whole genome shotgun (WGS) entry which is preliminary data.</text>
</comment>
<dbReference type="Proteomes" id="UP000248329">
    <property type="component" value="Unassembled WGS sequence"/>
</dbReference>
<organism evidence="1 2">
    <name type="scientific">Candidatus Methanogaster sp</name>
    <dbReference type="NCBI Taxonomy" id="3386292"/>
    <lineage>
        <taxon>Archaea</taxon>
        <taxon>Methanobacteriati</taxon>
        <taxon>Methanobacteriota</taxon>
        <taxon>Stenosarchaea group</taxon>
        <taxon>Methanomicrobia</taxon>
        <taxon>Methanosarcinales</taxon>
        <taxon>ANME-2 cluster</taxon>
        <taxon>Candidatus Methanogasteraceae</taxon>
        <taxon>Candidatus Methanogaster</taxon>
    </lineage>
</organism>
<dbReference type="EMBL" id="PQXF01000022">
    <property type="protein sequence ID" value="PXF59779.1"/>
    <property type="molecule type" value="Genomic_DNA"/>
</dbReference>
<gene>
    <name evidence="1" type="ORF">C4B59_10780</name>
</gene>
<evidence type="ECO:0000313" key="2">
    <source>
        <dbReference type="Proteomes" id="UP000248329"/>
    </source>
</evidence>
<name>A0AC61L1E9_9EURY</name>
<accession>A0AC61L1E9</accession>
<reference evidence="1" key="1">
    <citation type="submission" date="2018-01" db="EMBL/GenBank/DDBJ databases">
        <authorList>
            <person name="Krukenberg V."/>
        </authorList>
    </citation>
    <scope>NUCLEOTIDE SEQUENCE</scope>
    <source>
        <strain evidence="1">E20ANME2</strain>
    </source>
</reference>
<sequence length="416" mass="44851">MTDTTQTHYQVTCTDYTDYLSKPEPEIVLIGTAHVSKKSITEVKEVIARERPSVVAVELCPGRYAALKGKNEDVSAKDILGSGNITLFLVHSLLAYFQNKIGADMEVKPGSEMIAAIDAAEELGTEIALVDRDIQITLKRFIGKLGFFEKIKMLGALVGALFGVGGKDINIEAITEEDIVTQLVSELKEFSPTTASVLIEERDAYIAKNLLDLKEKGTGNVVAIVGAGHRQGIQEYLKHPEKLPDINKLLEIPKKRFSIGKIIGVGMIALVLAMFALVITTLSFDEFLVAFGWWFIINGVLSGLGAALARGHIYSVLTAFSVAWLTSLNPMIAAGWFAGAVELKMRKPSPHDIHDIAEAETFPDLMGNNLFRVILVAALANLGSVAGTFIGAWVVATQCGLDIDVIRAGITGALGI</sequence>